<gene>
    <name evidence="3" type="ORF">HNQ39_005440</name>
</gene>
<proteinExistence type="predicted"/>
<dbReference type="GO" id="GO:0016491">
    <property type="term" value="F:oxidoreductase activity"/>
    <property type="evidence" value="ECO:0007669"/>
    <property type="project" value="UniProtKB-KW"/>
</dbReference>
<dbReference type="FunFam" id="3.20.20.100:FF:000004">
    <property type="entry name" value="Oxidoreductase, aldo/keto reductase"/>
    <property type="match status" value="1"/>
</dbReference>
<dbReference type="InterPro" id="IPR023210">
    <property type="entry name" value="NADP_OxRdtase_dom"/>
</dbReference>
<evidence type="ECO:0000256" key="1">
    <source>
        <dbReference type="ARBA" id="ARBA00023002"/>
    </source>
</evidence>
<comment type="caution">
    <text evidence="3">The sequence shown here is derived from an EMBL/GenBank/DDBJ whole genome shotgun (WGS) entry which is preliminary data.</text>
</comment>
<protein>
    <submittedName>
        <fullName evidence="3">Aryl-alcohol dehydrogenase-like predicted oxidoreductase</fullName>
    </submittedName>
</protein>
<organism evidence="3 4">
    <name type="scientific">Armatimonas rosea</name>
    <dbReference type="NCBI Taxonomy" id="685828"/>
    <lineage>
        <taxon>Bacteria</taxon>
        <taxon>Bacillati</taxon>
        <taxon>Armatimonadota</taxon>
        <taxon>Armatimonadia</taxon>
        <taxon>Armatimonadales</taxon>
        <taxon>Armatimonadaceae</taxon>
        <taxon>Armatimonas</taxon>
    </lineage>
</organism>
<sequence>MIKTVSLGRSGLKVSNLCLGCMNFGESTSEEDSLTILRTAVEAGVTFWDTADVYGAGRSEEILGKAFQAYGVREQVVLATKVNGAMGPGANDKGLSRCHLRLGVEASLRRLQTDWIDLYQLHRYDPTVPLDETIETLDTLVKEGKIRYWGTSTFASWQLAEAQWRADFHHRIAPVCEQAPYNILDRRLENDRAGYLQHAGWGLIVWSPLAGGQLTGKYGAISPTTLPTGSRIARNAMWRQRTNRSASEVAMAFVELAREHGHDPAVAAVAWTLVNPLVTAPIVGPRTLEQLTSLLPAASLALDETFLSAVDALVPPGTAVADFLNNAGWQVGRLPGLDNDRTGTA</sequence>
<dbReference type="InterPro" id="IPR050523">
    <property type="entry name" value="AKR_Detox_Biosynth"/>
</dbReference>
<dbReference type="AlphaFoldDB" id="A0A7W9SWE5"/>
<dbReference type="PANTHER" id="PTHR43364:SF5">
    <property type="entry name" value="REDUCTASE"/>
    <property type="match status" value="1"/>
</dbReference>
<dbReference type="RefSeq" id="WP_184203694.1">
    <property type="nucleotide sequence ID" value="NZ_JACHGW010000007.1"/>
</dbReference>
<dbReference type="EMBL" id="JACHGW010000007">
    <property type="protein sequence ID" value="MBB6053605.1"/>
    <property type="molecule type" value="Genomic_DNA"/>
</dbReference>
<name>A0A7W9SWE5_ARMRO</name>
<reference evidence="3 4" key="1">
    <citation type="submission" date="2020-08" db="EMBL/GenBank/DDBJ databases">
        <title>Genomic Encyclopedia of Type Strains, Phase IV (KMG-IV): sequencing the most valuable type-strain genomes for metagenomic binning, comparative biology and taxonomic classification.</title>
        <authorList>
            <person name="Goeker M."/>
        </authorList>
    </citation>
    <scope>NUCLEOTIDE SEQUENCE [LARGE SCALE GENOMIC DNA]</scope>
    <source>
        <strain evidence="3 4">DSM 23562</strain>
    </source>
</reference>
<evidence type="ECO:0000259" key="2">
    <source>
        <dbReference type="Pfam" id="PF00248"/>
    </source>
</evidence>
<dbReference type="GO" id="GO:0005829">
    <property type="term" value="C:cytosol"/>
    <property type="evidence" value="ECO:0007669"/>
    <property type="project" value="UniProtKB-ARBA"/>
</dbReference>
<dbReference type="Gene3D" id="3.20.20.100">
    <property type="entry name" value="NADP-dependent oxidoreductase domain"/>
    <property type="match status" value="1"/>
</dbReference>
<dbReference type="Proteomes" id="UP000520814">
    <property type="component" value="Unassembled WGS sequence"/>
</dbReference>
<evidence type="ECO:0000313" key="4">
    <source>
        <dbReference type="Proteomes" id="UP000520814"/>
    </source>
</evidence>
<dbReference type="Pfam" id="PF00248">
    <property type="entry name" value="Aldo_ket_red"/>
    <property type="match status" value="1"/>
</dbReference>
<dbReference type="PANTHER" id="PTHR43364">
    <property type="entry name" value="NADH-SPECIFIC METHYLGLYOXAL REDUCTASE-RELATED"/>
    <property type="match status" value="1"/>
</dbReference>
<evidence type="ECO:0000313" key="3">
    <source>
        <dbReference type="EMBL" id="MBB6053605.1"/>
    </source>
</evidence>
<keyword evidence="4" id="KW-1185">Reference proteome</keyword>
<accession>A0A7W9SWE5</accession>
<dbReference type="SUPFAM" id="SSF51430">
    <property type="entry name" value="NAD(P)-linked oxidoreductase"/>
    <property type="match status" value="1"/>
</dbReference>
<feature type="domain" description="NADP-dependent oxidoreductase" evidence="2">
    <location>
        <begin position="17"/>
        <end position="313"/>
    </location>
</feature>
<dbReference type="InterPro" id="IPR036812">
    <property type="entry name" value="NAD(P)_OxRdtase_dom_sf"/>
</dbReference>
<keyword evidence="1" id="KW-0560">Oxidoreductase</keyword>